<keyword evidence="2 3" id="KW-0732">Signal</keyword>
<feature type="domain" description="Leucine-binding protein" evidence="4">
    <location>
        <begin position="29"/>
        <end position="368"/>
    </location>
</feature>
<proteinExistence type="inferred from homology"/>
<dbReference type="SUPFAM" id="SSF53822">
    <property type="entry name" value="Periplasmic binding protein-like I"/>
    <property type="match status" value="1"/>
</dbReference>
<dbReference type="Pfam" id="PF13458">
    <property type="entry name" value="Peripla_BP_6"/>
    <property type="match status" value="1"/>
</dbReference>
<evidence type="ECO:0000259" key="4">
    <source>
        <dbReference type="Pfam" id="PF13458"/>
    </source>
</evidence>
<dbReference type="AlphaFoldDB" id="A0A7X6DFD6"/>
<organism evidence="5 6">
    <name type="scientific">Ramlibacter lithotrophicus</name>
    <dbReference type="NCBI Taxonomy" id="2606681"/>
    <lineage>
        <taxon>Bacteria</taxon>
        <taxon>Pseudomonadati</taxon>
        <taxon>Pseudomonadota</taxon>
        <taxon>Betaproteobacteria</taxon>
        <taxon>Burkholderiales</taxon>
        <taxon>Comamonadaceae</taxon>
        <taxon>Ramlibacter</taxon>
    </lineage>
</organism>
<feature type="signal peptide" evidence="3">
    <location>
        <begin position="1"/>
        <end position="19"/>
    </location>
</feature>
<evidence type="ECO:0000313" key="6">
    <source>
        <dbReference type="Proteomes" id="UP000521868"/>
    </source>
</evidence>
<dbReference type="PANTHER" id="PTHR30483">
    <property type="entry name" value="LEUCINE-SPECIFIC-BINDING PROTEIN"/>
    <property type="match status" value="1"/>
</dbReference>
<dbReference type="InterPro" id="IPR028082">
    <property type="entry name" value="Peripla_BP_I"/>
</dbReference>
<evidence type="ECO:0000256" key="3">
    <source>
        <dbReference type="SAM" id="SignalP"/>
    </source>
</evidence>
<reference evidence="5 6" key="1">
    <citation type="journal article" date="2020" name="Nature">
        <title>Bacterial chemolithoautotrophy via manganese oxidation.</title>
        <authorList>
            <person name="Yu H."/>
            <person name="Leadbetter J.R."/>
        </authorList>
    </citation>
    <scope>NUCLEOTIDE SEQUENCE [LARGE SCALE GENOMIC DNA]</scope>
    <source>
        <strain evidence="5 6">RBP-1</strain>
    </source>
</reference>
<dbReference type="EMBL" id="VTOX01000003">
    <property type="protein sequence ID" value="NKE66112.1"/>
    <property type="molecule type" value="Genomic_DNA"/>
</dbReference>
<name>A0A7X6DFD6_9BURK</name>
<comment type="caution">
    <text evidence="5">The sequence shown here is derived from an EMBL/GenBank/DDBJ whole genome shotgun (WGS) entry which is preliminary data.</text>
</comment>
<evidence type="ECO:0000256" key="2">
    <source>
        <dbReference type="ARBA" id="ARBA00022729"/>
    </source>
</evidence>
<dbReference type="Proteomes" id="UP000521868">
    <property type="component" value="Unassembled WGS sequence"/>
</dbReference>
<keyword evidence="6" id="KW-1185">Reference proteome</keyword>
<evidence type="ECO:0000256" key="1">
    <source>
        <dbReference type="ARBA" id="ARBA00010062"/>
    </source>
</evidence>
<dbReference type="Gene3D" id="3.40.50.2300">
    <property type="match status" value="2"/>
</dbReference>
<sequence>MRILNALVAVAVTGALPFAAVGQTAANAPLKIGVMTDLSSLYSPIGGKGSGVATRMAVEDFGGKVLGRPIEVVVGDHQNKVDVATALAKRWVDVDGVRAFSDVAASSTAIAVQAQERDRQKAVVLISGGGARPLADEECSPVGTLWSWNTYSVGSSTARALVERGAKKWFFITADYAFGHSLEKAVGDVVKASGGTVVGSVRHPLNSPDFSSYLLRAQSSGADVIALANAGGDMINGVKQAGEFGITESGKKLATLLTFITDIHGIGLKQAQGLTLTTSFYWNRTPETRAWSQRFFKQQGAMPTMVQASTYSSVLHYLKAVQAAGTDEPKAVMAKMRELRVNDKVFAENGWIREDGIMMHDFYLAQVKKPAESKEPWDYYDIVATIPAEKAFWPLSESKCKMVKK</sequence>
<dbReference type="InterPro" id="IPR051010">
    <property type="entry name" value="BCAA_transport"/>
</dbReference>
<feature type="chain" id="PRO_5031440616" evidence="3">
    <location>
        <begin position="20"/>
        <end position="405"/>
    </location>
</feature>
<accession>A0A7X6DFD6</accession>
<dbReference type="RefSeq" id="WP_168107244.1">
    <property type="nucleotide sequence ID" value="NZ_VTOX01000003.1"/>
</dbReference>
<dbReference type="PANTHER" id="PTHR30483:SF6">
    <property type="entry name" value="PERIPLASMIC BINDING PROTEIN OF ABC TRANSPORTER FOR NATURAL AMINO ACIDS"/>
    <property type="match status" value="1"/>
</dbReference>
<comment type="similarity">
    <text evidence="1">Belongs to the leucine-binding protein family.</text>
</comment>
<protein>
    <submittedName>
        <fullName evidence="5">ABC transporter substrate-binding protein</fullName>
    </submittedName>
</protein>
<gene>
    <name evidence="5" type="ORF">RAMLITH_09795</name>
</gene>
<dbReference type="InterPro" id="IPR028081">
    <property type="entry name" value="Leu-bd"/>
</dbReference>
<evidence type="ECO:0000313" key="5">
    <source>
        <dbReference type="EMBL" id="NKE66112.1"/>
    </source>
</evidence>
<dbReference type="CDD" id="cd06327">
    <property type="entry name" value="PBP1_SBP-like"/>
    <property type="match status" value="1"/>
</dbReference>